<organism evidence="2 3">
    <name type="scientific">Aspergillus transmontanensis</name>
    <dbReference type="NCBI Taxonomy" id="1034304"/>
    <lineage>
        <taxon>Eukaryota</taxon>
        <taxon>Fungi</taxon>
        <taxon>Dikarya</taxon>
        <taxon>Ascomycota</taxon>
        <taxon>Pezizomycotina</taxon>
        <taxon>Eurotiomycetes</taxon>
        <taxon>Eurotiomycetidae</taxon>
        <taxon>Eurotiales</taxon>
        <taxon>Aspergillaceae</taxon>
        <taxon>Aspergillus</taxon>
        <taxon>Aspergillus subgen. Circumdati</taxon>
    </lineage>
</organism>
<keyword evidence="3" id="KW-1185">Reference proteome</keyword>
<sequence>MELLYTLYALILQALFDAARVARSIAESENIVIAIGLNTVRIATTTFKDERRGLGVVWPCNDRVAPPVIRNLLLRFLPF</sequence>
<dbReference type="Proteomes" id="UP000325433">
    <property type="component" value="Unassembled WGS sequence"/>
</dbReference>
<evidence type="ECO:0000313" key="2">
    <source>
        <dbReference type="EMBL" id="KAE8310497.1"/>
    </source>
</evidence>
<dbReference type="EMBL" id="ML738353">
    <property type="protein sequence ID" value="KAE8310497.1"/>
    <property type="molecule type" value="Genomic_DNA"/>
</dbReference>
<name>A0A5N6VPK1_9EURO</name>
<evidence type="ECO:0000313" key="3">
    <source>
        <dbReference type="Proteomes" id="UP000325433"/>
    </source>
</evidence>
<gene>
    <name evidence="2" type="ORF">BDV41DRAFT_579529</name>
</gene>
<feature type="chain" id="PRO_5024825549" description="Secreted protein" evidence="1">
    <location>
        <begin position="27"/>
        <end position="79"/>
    </location>
</feature>
<accession>A0A5N6VPK1</accession>
<keyword evidence="1" id="KW-0732">Signal</keyword>
<evidence type="ECO:0008006" key="4">
    <source>
        <dbReference type="Google" id="ProtNLM"/>
    </source>
</evidence>
<proteinExistence type="predicted"/>
<protein>
    <recommendedName>
        <fullName evidence="4">Secreted protein</fullName>
    </recommendedName>
</protein>
<reference evidence="3" key="1">
    <citation type="submission" date="2019-04" db="EMBL/GenBank/DDBJ databases">
        <title>Friends and foes A comparative genomics studyof 23 Aspergillus species from section Flavi.</title>
        <authorList>
            <consortium name="DOE Joint Genome Institute"/>
            <person name="Kjaerbolling I."/>
            <person name="Vesth T."/>
            <person name="Frisvad J.C."/>
            <person name="Nybo J.L."/>
            <person name="Theobald S."/>
            <person name="Kildgaard S."/>
            <person name="Isbrandt T."/>
            <person name="Kuo A."/>
            <person name="Sato A."/>
            <person name="Lyhne E.K."/>
            <person name="Kogle M.E."/>
            <person name="Wiebenga A."/>
            <person name="Kun R.S."/>
            <person name="Lubbers R.J."/>
            <person name="Makela M.R."/>
            <person name="Barry K."/>
            <person name="Chovatia M."/>
            <person name="Clum A."/>
            <person name="Daum C."/>
            <person name="Haridas S."/>
            <person name="He G."/>
            <person name="LaButti K."/>
            <person name="Lipzen A."/>
            <person name="Mondo S."/>
            <person name="Riley R."/>
            <person name="Salamov A."/>
            <person name="Simmons B.A."/>
            <person name="Magnuson J.K."/>
            <person name="Henrissat B."/>
            <person name="Mortensen U.H."/>
            <person name="Larsen T.O."/>
            <person name="Devries R.P."/>
            <person name="Grigoriev I.V."/>
            <person name="Machida M."/>
            <person name="Baker S.E."/>
            <person name="Andersen M.R."/>
        </authorList>
    </citation>
    <scope>NUCLEOTIDE SEQUENCE [LARGE SCALE GENOMIC DNA]</scope>
    <source>
        <strain evidence="3">CBS 130015</strain>
    </source>
</reference>
<feature type="signal peptide" evidence="1">
    <location>
        <begin position="1"/>
        <end position="26"/>
    </location>
</feature>
<evidence type="ECO:0000256" key="1">
    <source>
        <dbReference type="SAM" id="SignalP"/>
    </source>
</evidence>
<dbReference type="AlphaFoldDB" id="A0A5N6VPK1"/>